<dbReference type="NCBIfam" id="TIGR00685">
    <property type="entry name" value="T6PP"/>
    <property type="match status" value="1"/>
</dbReference>
<evidence type="ECO:0000256" key="3">
    <source>
        <dbReference type="ARBA" id="ARBA00008799"/>
    </source>
</evidence>
<dbReference type="SUPFAM" id="SSF53756">
    <property type="entry name" value="UDP-Glycosyltransferase/glycogen phosphorylase"/>
    <property type="match status" value="1"/>
</dbReference>
<dbReference type="Gene3D" id="3.30.70.1020">
    <property type="entry name" value="Trehalose-6-phosphate phosphatase related protein, domain 2"/>
    <property type="match status" value="1"/>
</dbReference>
<dbReference type="InterPro" id="IPR023214">
    <property type="entry name" value="HAD_sf"/>
</dbReference>
<comment type="pathway">
    <text evidence="1">Glycan biosynthesis; trehalose biosynthesis.</text>
</comment>
<dbReference type="InterPro" id="IPR003337">
    <property type="entry name" value="Trehalose_PPase"/>
</dbReference>
<keyword evidence="10" id="KW-1185">Reference proteome</keyword>
<keyword evidence="5" id="KW-0328">Glycosyltransferase</keyword>
<reference evidence="9 10" key="1">
    <citation type="submission" date="2021-12" db="EMBL/GenBank/DDBJ databases">
        <title>Discovery of the Pendulisporaceae a myxobacterial family with distinct sporulation behavior and unique specialized metabolism.</title>
        <authorList>
            <person name="Garcia R."/>
            <person name="Popoff A."/>
            <person name="Bader C.D."/>
            <person name="Loehr J."/>
            <person name="Walesch S."/>
            <person name="Walt C."/>
            <person name="Boldt J."/>
            <person name="Bunk B."/>
            <person name="Haeckl F.J.F.P.J."/>
            <person name="Gunesch A.P."/>
            <person name="Birkelbach J."/>
            <person name="Nuebel U."/>
            <person name="Pietschmann T."/>
            <person name="Bach T."/>
            <person name="Mueller R."/>
        </authorList>
    </citation>
    <scope>NUCLEOTIDE SEQUENCE [LARGE SCALE GENOMIC DNA]</scope>
    <source>
        <strain evidence="9 10">MSr12523</strain>
    </source>
</reference>
<dbReference type="InterPro" id="IPR006379">
    <property type="entry name" value="HAD-SF_hydro_IIB"/>
</dbReference>
<dbReference type="NCBIfam" id="TIGR01484">
    <property type="entry name" value="HAD-SF-IIB"/>
    <property type="match status" value="1"/>
</dbReference>
<dbReference type="Gene3D" id="3.40.50.1000">
    <property type="entry name" value="HAD superfamily/HAD-like"/>
    <property type="match status" value="1"/>
</dbReference>
<comment type="similarity">
    <text evidence="2">In the C-terminal section; belongs to the trehalose phosphatase family.</text>
</comment>
<organism evidence="9 10">
    <name type="scientific">Pendulispora brunnea</name>
    <dbReference type="NCBI Taxonomy" id="2905690"/>
    <lineage>
        <taxon>Bacteria</taxon>
        <taxon>Pseudomonadati</taxon>
        <taxon>Myxococcota</taxon>
        <taxon>Myxococcia</taxon>
        <taxon>Myxococcales</taxon>
        <taxon>Sorangiineae</taxon>
        <taxon>Pendulisporaceae</taxon>
        <taxon>Pendulispora</taxon>
    </lineage>
</organism>
<evidence type="ECO:0000256" key="5">
    <source>
        <dbReference type="ARBA" id="ARBA00022676"/>
    </source>
</evidence>
<gene>
    <name evidence="9" type="ORF">LZC95_46180</name>
</gene>
<dbReference type="SUPFAM" id="SSF56784">
    <property type="entry name" value="HAD-like"/>
    <property type="match status" value="1"/>
</dbReference>
<evidence type="ECO:0000256" key="7">
    <source>
        <dbReference type="ARBA" id="ARBA00048039"/>
    </source>
</evidence>
<comment type="similarity">
    <text evidence="3">Belongs to the glycosyltransferase 20 family.</text>
</comment>
<dbReference type="InterPro" id="IPR001830">
    <property type="entry name" value="Glyco_trans_20"/>
</dbReference>
<dbReference type="RefSeq" id="WP_394844431.1">
    <property type="nucleotide sequence ID" value="NZ_CP089982.1"/>
</dbReference>
<evidence type="ECO:0000256" key="6">
    <source>
        <dbReference type="ARBA" id="ARBA00022679"/>
    </source>
</evidence>
<dbReference type="EMBL" id="CP089982">
    <property type="protein sequence ID" value="WXA93831.1"/>
    <property type="molecule type" value="Genomic_DNA"/>
</dbReference>
<evidence type="ECO:0000256" key="8">
    <source>
        <dbReference type="NCBIfam" id="TIGR02400"/>
    </source>
</evidence>
<comment type="subunit">
    <text evidence="4">Homotetramer.</text>
</comment>
<dbReference type="Gene3D" id="3.40.50.2000">
    <property type="entry name" value="Glycogen Phosphorylase B"/>
    <property type="match status" value="2"/>
</dbReference>
<dbReference type="Pfam" id="PF00982">
    <property type="entry name" value="Glyco_transf_20"/>
    <property type="match status" value="1"/>
</dbReference>
<dbReference type="NCBIfam" id="NF011071">
    <property type="entry name" value="PRK14501.1"/>
    <property type="match status" value="1"/>
</dbReference>
<dbReference type="EC" id="2.4.1.15" evidence="8"/>
<dbReference type="InterPro" id="IPR036412">
    <property type="entry name" value="HAD-like_sf"/>
</dbReference>
<dbReference type="Proteomes" id="UP001379533">
    <property type="component" value="Chromosome"/>
</dbReference>
<name>A0ABZ2KBR9_9BACT</name>
<protein>
    <recommendedName>
        <fullName evidence="8">Alpha,alpha-trehalose-phosphate synthase</fullName>
        <ecNumber evidence="8">2.4.1.15</ecNumber>
    </recommendedName>
</protein>
<evidence type="ECO:0000256" key="1">
    <source>
        <dbReference type="ARBA" id="ARBA00005199"/>
    </source>
</evidence>
<evidence type="ECO:0000313" key="9">
    <source>
        <dbReference type="EMBL" id="WXA93831.1"/>
    </source>
</evidence>
<accession>A0ABZ2KBR9</accession>
<dbReference type="NCBIfam" id="TIGR02400">
    <property type="entry name" value="trehalose_OtsA"/>
    <property type="match status" value="1"/>
</dbReference>
<dbReference type="PANTHER" id="PTHR10788:SF106">
    <property type="entry name" value="BCDNA.GH08860"/>
    <property type="match status" value="1"/>
</dbReference>
<comment type="catalytic activity">
    <reaction evidence="7">
        <text>D-glucose 6-phosphate + UDP-alpha-D-glucose = alpha,alpha-trehalose 6-phosphate + UDP + H(+)</text>
        <dbReference type="Rhea" id="RHEA:18889"/>
        <dbReference type="ChEBI" id="CHEBI:15378"/>
        <dbReference type="ChEBI" id="CHEBI:58223"/>
        <dbReference type="ChEBI" id="CHEBI:58429"/>
        <dbReference type="ChEBI" id="CHEBI:58885"/>
        <dbReference type="ChEBI" id="CHEBI:61548"/>
        <dbReference type="EC" id="2.4.1.15"/>
    </reaction>
</comment>
<dbReference type="Pfam" id="PF02358">
    <property type="entry name" value="Trehalose_PPase"/>
    <property type="match status" value="1"/>
</dbReference>
<dbReference type="CDD" id="cd01627">
    <property type="entry name" value="HAD_TPP"/>
    <property type="match status" value="1"/>
</dbReference>
<evidence type="ECO:0000256" key="2">
    <source>
        <dbReference type="ARBA" id="ARBA00006330"/>
    </source>
</evidence>
<sequence>MPRLLLVSNRLPVTVKADPRGVTVTPSAGGLATGLSGPHRSSDGLWIGWPGDVSKLKPEQLARVNQELAELKTVPVQLSASEVARYYEGFSNGVLWPLFHYLLHRIPIDVHDWDSYRRVNQRFADAVIAQYREDDLIWVHDYQLTLVPGILRKALPRAKIGFFLHIPFPATDIFRILPWREEILDGMLGADLVGFHTYGYLRHFAKSIVRTLDASFSIDRVPYQGRTIRLGVFPMGIDVAAFEKLANDEDVIAQVTGMREQAKGQQIFLGVDRLDYTKGIQRRLLAMERLLEREPRLRGRVRLVQVAVPSREKVDAYASFRRELEETVGRINGAYGSVGQTPIHYLYRSFSQKQVTALYRAADVMLVTPLRDGMNLVAKEFVASRTDGDGVLVLSEFAGAFAELGEAITVNPHDLDGMVAAYKHALRMPEEERRSRMRTLRERIQRHDVHRWADSFIATLEHMPRAEPLGDESSTSAEIEDLVERIREAPSLALLLDYDGTLAPIERVPELAAPTKEVKALLASLTHRSRPTDVNVVSGRTRESLEEWLGDLPISMYAEHGAWGRERGQSWVPMRELNSEWKNSLRTILNDFTDRTPGSRIEEKWASIAWHYRMADAEFGPLQARELATYLTDILSNAPVEVIHGHKVVEIRQQGIHKGIIVDRVLERAQPAFVLAIGDDRTDEDMFRALPPSGVAIHVGKGRSAATYRLADPAAVASLLRALI</sequence>
<dbReference type="CDD" id="cd03788">
    <property type="entry name" value="GT20_TPS"/>
    <property type="match status" value="1"/>
</dbReference>
<dbReference type="PANTHER" id="PTHR10788">
    <property type="entry name" value="TREHALOSE-6-PHOSPHATE SYNTHASE"/>
    <property type="match status" value="1"/>
</dbReference>
<dbReference type="InterPro" id="IPR012766">
    <property type="entry name" value="Trehalose_OtsA"/>
</dbReference>
<evidence type="ECO:0000313" key="10">
    <source>
        <dbReference type="Proteomes" id="UP001379533"/>
    </source>
</evidence>
<proteinExistence type="inferred from homology"/>
<keyword evidence="6" id="KW-0808">Transferase</keyword>
<evidence type="ECO:0000256" key="4">
    <source>
        <dbReference type="ARBA" id="ARBA00011881"/>
    </source>
</evidence>